<sequence length="103" mass="12468">MELFYMLPYQRRKNNWFPELIFDNLYDIVTKIQDNNWNKTIKKLFLSNSLLKIIHIGKTETENKTIDEKIQQLTDNENKIIQKLDDSEKIIQELKKILLKEVD</sequence>
<comment type="caution">
    <text evidence="1">The sequence shown here is derived from an EMBL/GenBank/DDBJ whole genome shotgun (WGS) entry which is preliminary data.</text>
</comment>
<evidence type="ECO:0000313" key="2">
    <source>
        <dbReference type="Proteomes" id="UP000789702"/>
    </source>
</evidence>
<accession>A0ACA9KE32</accession>
<name>A0ACA9KE32_9GLOM</name>
<gene>
    <name evidence="1" type="ORF">DHETER_LOCUS1580</name>
</gene>
<protein>
    <submittedName>
        <fullName evidence="1">14638_t:CDS:1</fullName>
    </submittedName>
</protein>
<evidence type="ECO:0000313" key="1">
    <source>
        <dbReference type="EMBL" id="CAG8467950.1"/>
    </source>
</evidence>
<dbReference type="EMBL" id="CAJVPU010000990">
    <property type="protein sequence ID" value="CAG8467950.1"/>
    <property type="molecule type" value="Genomic_DNA"/>
</dbReference>
<organism evidence="1 2">
    <name type="scientific">Dentiscutata heterogama</name>
    <dbReference type="NCBI Taxonomy" id="1316150"/>
    <lineage>
        <taxon>Eukaryota</taxon>
        <taxon>Fungi</taxon>
        <taxon>Fungi incertae sedis</taxon>
        <taxon>Mucoromycota</taxon>
        <taxon>Glomeromycotina</taxon>
        <taxon>Glomeromycetes</taxon>
        <taxon>Diversisporales</taxon>
        <taxon>Gigasporaceae</taxon>
        <taxon>Dentiscutata</taxon>
    </lineage>
</organism>
<proteinExistence type="predicted"/>
<reference evidence="1" key="1">
    <citation type="submission" date="2021-06" db="EMBL/GenBank/DDBJ databases">
        <authorList>
            <person name="Kallberg Y."/>
            <person name="Tangrot J."/>
            <person name="Rosling A."/>
        </authorList>
    </citation>
    <scope>NUCLEOTIDE SEQUENCE</scope>
    <source>
        <strain evidence="1">IL203A</strain>
    </source>
</reference>
<dbReference type="Proteomes" id="UP000789702">
    <property type="component" value="Unassembled WGS sequence"/>
</dbReference>
<keyword evidence="2" id="KW-1185">Reference proteome</keyword>